<keyword evidence="3" id="KW-0285">Flavoprotein</keyword>
<comment type="caution">
    <text evidence="8">The sequence shown here is derived from an EMBL/GenBank/DDBJ whole genome shotgun (WGS) entry which is preliminary data.</text>
</comment>
<evidence type="ECO:0000256" key="6">
    <source>
        <dbReference type="PIRSR" id="PIRSR000189-1"/>
    </source>
</evidence>
<feature type="domain" description="FAD dependent oxidoreductase" evidence="7">
    <location>
        <begin position="12"/>
        <end position="361"/>
    </location>
</feature>
<keyword evidence="9" id="KW-1185">Reference proteome</keyword>
<dbReference type="Pfam" id="PF01266">
    <property type="entry name" value="DAO"/>
    <property type="match status" value="1"/>
</dbReference>
<dbReference type="EMBL" id="MU150385">
    <property type="protein sequence ID" value="KAF9457140.1"/>
    <property type="molecule type" value="Genomic_DNA"/>
</dbReference>
<dbReference type="PANTHER" id="PTHR11530:SF11">
    <property type="entry name" value="D-ASPARTATE OXIDASE"/>
    <property type="match status" value="1"/>
</dbReference>
<evidence type="ECO:0000256" key="1">
    <source>
        <dbReference type="ARBA" id="ARBA00001974"/>
    </source>
</evidence>
<dbReference type="GO" id="GO:0003884">
    <property type="term" value="F:D-amino-acid oxidase activity"/>
    <property type="evidence" value="ECO:0007669"/>
    <property type="project" value="InterPro"/>
</dbReference>
<evidence type="ECO:0000313" key="9">
    <source>
        <dbReference type="Proteomes" id="UP000807353"/>
    </source>
</evidence>
<gene>
    <name evidence="8" type="ORF">BDZ94DRAFT_263895</name>
</gene>
<dbReference type="PIRSF" id="PIRSF000189">
    <property type="entry name" value="D-aa_oxidase"/>
    <property type="match status" value="1"/>
</dbReference>
<dbReference type="Gene3D" id="3.40.50.720">
    <property type="entry name" value="NAD(P)-binding Rossmann-like Domain"/>
    <property type="match status" value="1"/>
</dbReference>
<proteinExistence type="inferred from homology"/>
<sequence>MASPNIEEFKQVVILGAGVVGLTTALRIQERGGYQVTIIADILPTDPKSIKYTSHWAGAHHVLNVTEDDRQQKMDLDTFNVMWELSKPGGEAEKCFLRLPQTEYYRDMCFKPPLEVMPDYKEHAKDTLPPEVEHGSTFSTVTIDTPKYLPYLASRFLASGGTMIRGSVQHINEVVEGGARIFTARGKQAVPPDAIVVCTGLGTRTLGGVEDQTVYPIRGQAVLINAPWVRFGRTMVDKDGTWTYIIPRRSGDVIVGGTKGVDDWYPVPRPEITRDILGRAFAICPELASPEVRNQRAPTLEDILPLVIEEGCGLRPARKDGIRLETEWFAAGKSDIKVPVIYNYGHGGYGFQSSWGSADIALRLLEEAIGSTARAP</sequence>
<protein>
    <submittedName>
        <fullName evidence="8">D-amino-acid oxidase</fullName>
    </submittedName>
</protein>
<dbReference type="InterPro" id="IPR006076">
    <property type="entry name" value="FAD-dep_OxRdtase"/>
</dbReference>
<evidence type="ECO:0000313" key="8">
    <source>
        <dbReference type="EMBL" id="KAF9457140.1"/>
    </source>
</evidence>
<comment type="similarity">
    <text evidence="2">Belongs to the DAMOX/DASOX family.</text>
</comment>
<dbReference type="GO" id="GO:0019478">
    <property type="term" value="P:D-amino acid catabolic process"/>
    <property type="evidence" value="ECO:0007669"/>
    <property type="project" value="TreeGrafter"/>
</dbReference>
<dbReference type="SUPFAM" id="SSF54373">
    <property type="entry name" value="FAD-linked reductases, C-terminal domain"/>
    <property type="match status" value="1"/>
</dbReference>
<evidence type="ECO:0000256" key="5">
    <source>
        <dbReference type="ARBA" id="ARBA00023002"/>
    </source>
</evidence>
<dbReference type="OrthoDB" id="2015447at2759"/>
<dbReference type="GO" id="GO:0005737">
    <property type="term" value="C:cytoplasm"/>
    <property type="evidence" value="ECO:0007669"/>
    <property type="project" value="TreeGrafter"/>
</dbReference>
<evidence type="ECO:0000256" key="4">
    <source>
        <dbReference type="ARBA" id="ARBA00022827"/>
    </source>
</evidence>
<evidence type="ECO:0000256" key="3">
    <source>
        <dbReference type="ARBA" id="ARBA00022630"/>
    </source>
</evidence>
<keyword evidence="4 6" id="KW-0274">FAD</keyword>
<dbReference type="PANTHER" id="PTHR11530">
    <property type="entry name" value="D-AMINO ACID OXIDASE"/>
    <property type="match status" value="1"/>
</dbReference>
<organism evidence="8 9">
    <name type="scientific">Collybia nuda</name>
    <dbReference type="NCBI Taxonomy" id="64659"/>
    <lineage>
        <taxon>Eukaryota</taxon>
        <taxon>Fungi</taxon>
        <taxon>Dikarya</taxon>
        <taxon>Basidiomycota</taxon>
        <taxon>Agaricomycotina</taxon>
        <taxon>Agaricomycetes</taxon>
        <taxon>Agaricomycetidae</taxon>
        <taxon>Agaricales</taxon>
        <taxon>Tricholomatineae</taxon>
        <taxon>Clitocybaceae</taxon>
        <taxon>Collybia</taxon>
    </lineage>
</organism>
<feature type="binding site" evidence="6">
    <location>
        <position position="168"/>
    </location>
    <ligand>
        <name>FAD</name>
        <dbReference type="ChEBI" id="CHEBI:57692"/>
    </ligand>
</feature>
<dbReference type="GO" id="GO:0071949">
    <property type="term" value="F:FAD binding"/>
    <property type="evidence" value="ECO:0007669"/>
    <property type="project" value="InterPro"/>
</dbReference>
<name>A0A9P5XUM2_9AGAR</name>
<evidence type="ECO:0000256" key="2">
    <source>
        <dbReference type="ARBA" id="ARBA00006730"/>
    </source>
</evidence>
<feature type="binding site" evidence="6">
    <location>
        <position position="244"/>
    </location>
    <ligand>
        <name>D-dopa</name>
        <dbReference type="ChEBI" id="CHEBI:149689"/>
    </ligand>
</feature>
<reference evidence="8" key="1">
    <citation type="submission" date="2020-11" db="EMBL/GenBank/DDBJ databases">
        <authorList>
            <consortium name="DOE Joint Genome Institute"/>
            <person name="Ahrendt S."/>
            <person name="Riley R."/>
            <person name="Andreopoulos W."/>
            <person name="Labutti K."/>
            <person name="Pangilinan J."/>
            <person name="Ruiz-Duenas F.J."/>
            <person name="Barrasa J.M."/>
            <person name="Sanchez-Garcia M."/>
            <person name="Camarero S."/>
            <person name="Miyauchi S."/>
            <person name="Serrano A."/>
            <person name="Linde D."/>
            <person name="Babiker R."/>
            <person name="Drula E."/>
            <person name="Ayuso-Fernandez I."/>
            <person name="Pacheco R."/>
            <person name="Padilla G."/>
            <person name="Ferreira P."/>
            <person name="Barriuso J."/>
            <person name="Kellner H."/>
            <person name="Castanera R."/>
            <person name="Alfaro M."/>
            <person name="Ramirez L."/>
            <person name="Pisabarro A.G."/>
            <person name="Kuo A."/>
            <person name="Tritt A."/>
            <person name="Lipzen A."/>
            <person name="He G."/>
            <person name="Yan M."/>
            <person name="Ng V."/>
            <person name="Cullen D."/>
            <person name="Martin F."/>
            <person name="Rosso M.-N."/>
            <person name="Henrissat B."/>
            <person name="Hibbett D."/>
            <person name="Martinez A.T."/>
            <person name="Grigoriev I.V."/>
        </authorList>
    </citation>
    <scope>NUCLEOTIDE SEQUENCE</scope>
    <source>
        <strain evidence="8">CBS 247.69</strain>
    </source>
</reference>
<feature type="binding site" evidence="6">
    <location>
        <position position="348"/>
    </location>
    <ligand>
        <name>D-dopa</name>
        <dbReference type="ChEBI" id="CHEBI:149689"/>
    </ligand>
</feature>
<dbReference type="Proteomes" id="UP000807353">
    <property type="component" value="Unassembled WGS sequence"/>
</dbReference>
<accession>A0A9P5XUM2</accession>
<evidence type="ECO:0000259" key="7">
    <source>
        <dbReference type="Pfam" id="PF01266"/>
    </source>
</evidence>
<dbReference type="InterPro" id="IPR023209">
    <property type="entry name" value="DAO"/>
</dbReference>
<feature type="binding site" evidence="6">
    <location>
        <position position="199"/>
    </location>
    <ligand>
        <name>FAD</name>
        <dbReference type="ChEBI" id="CHEBI:57692"/>
    </ligand>
</feature>
<comment type="cofactor">
    <cofactor evidence="1 6">
        <name>FAD</name>
        <dbReference type="ChEBI" id="CHEBI:57692"/>
    </cofactor>
</comment>
<dbReference type="Gene3D" id="3.30.9.10">
    <property type="entry name" value="D-Amino Acid Oxidase, subunit A, domain 2"/>
    <property type="match status" value="1"/>
</dbReference>
<feature type="binding site" evidence="6">
    <location>
        <begin position="53"/>
        <end position="54"/>
    </location>
    <ligand>
        <name>FAD</name>
        <dbReference type="ChEBI" id="CHEBI:57692"/>
    </ligand>
</feature>
<keyword evidence="5" id="KW-0560">Oxidoreductase</keyword>
<dbReference type="SUPFAM" id="SSF51971">
    <property type="entry name" value="Nucleotide-binding domain"/>
    <property type="match status" value="1"/>
</dbReference>
<feature type="binding site" evidence="6">
    <location>
        <position position="315"/>
    </location>
    <ligand>
        <name>D-dopa</name>
        <dbReference type="ChEBI" id="CHEBI:149689"/>
    </ligand>
</feature>
<dbReference type="AlphaFoldDB" id="A0A9P5XUM2"/>